<evidence type="ECO:0000313" key="1">
    <source>
        <dbReference type="EMBL" id="GAG11158.1"/>
    </source>
</evidence>
<name>X0VFA9_9ZZZZ</name>
<feature type="non-terminal residue" evidence="1">
    <location>
        <position position="1"/>
    </location>
</feature>
<proteinExistence type="predicted"/>
<reference evidence="1" key="1">
    <citation type="journal article" date="2014" name="Front. Microbiol.">
        <title>High frequency of phylogenetically diverse reductive dehalogenase-homologous genes in deep subseafloor sedimentary metagenomes.</title>
        <authorList>
            <person name="Kawai M."/>
            <person name="Futagami T."/>
            <person name="Toyoda A."/>
            <person name="Takaki Y."/>
            <person name="Nishi S."/>
            <person name="Hori S."/>
            <person name="Arai W."/>
            <person name="Tsubouchi T."/>
            <person name="Morono Y."/>
            <person name="Uchiyama I."/>
            <person name="Ito T."/>
            <person name="Fujiyama A."/>
            <person name="Inagaki F."/>
            <person name="Takami H."/>
        </authorList>
    </citation>
    <scope>NUCLEOTIDE SEQUENCE</scope>
    <source>
        <strain evidence="1">Expedition CK06-06</strain>
    </source>
</reference>
<gene>
    <name evidence="1" type="ORF">S01H1_44908</name>
</gene>
<comment type="caution">
    <text evidence="1">The sequence shown here is derived from an EMBL/GenBank/DDBJ whole genome shotgun (WGS) entry which is preliminary data.</text>
</comment>
<accession>X0VFA9</accession>
<organism evidence="1">
    <name type="scientific">marine sediment metagenome</name>
    <dbReference type="NCBI Taxonomy" id="412755"/>
    <lineage>
        <taxon>unclassified sequences</taxon>
        <taxon>metagenomes</taxon>
        <taxon>ecological metagenomes</taxon>
    </lineage>
</organism>
<protein>
    <submittedName>
        <fullName evidence="1">Uncharacterized protein</fullName>
    </submittedName>
</protein>
<dbReference type="AlphaFoldDB" id="X0VFA9"/>
<dbReference type="EMBL" id="BARS01028669">
    <property type="protein sequence ID" value="GAG11158.1"/>
    <property type="molecule type" value="Genomic_DNA"/>
</dbReference>
<sequence length="51" mass="5923">PTLEQFSLFKIDKASKLLGVRLTKKLESLHEMDVKKFQKGHQSILEMLIQP</sequence>